<sequence length="70" mass="7869">MPDMDEIIRRIRLDMNTELRKRARRAQDAPSGWAVRGESGEVRGQLPPHDPVTAGPDRQQADRPPGRGRA</sequence>
<evidence type="ECO:0000313" key="2">
    <source>
        <dbReference type="EMBL" id="GAA2726216.1"/>
    </source>
</evidence>
<evidence type="ECO:0000256" key="1">
    <source>
        <dbReference type="SAM" id="MobiDB-lite"/>
    </source>
</evidence>
<dbReference type="Proteomes" id="UP001500886">
    <property type="component" value="Unassembled WGS sequence"/>
</dbReference>
<proteinExistence type="predicted"/>
<protein>
    <submittedName>
        <fullName evidence="2">Uncharacterized protein</fullName>
    </submittedName>
</protein>
<feature type="compositionally biased region" description="Basic and acidic residues" evidence="1">
    <location>
        <begin position="59"/>
        <end position="70"/>
    </location>
</feature>
<feature type="region of interest" description="Disordered" evidence="1">
    <location>
        <begin position="22"/>
        <end position="70"/>
    </location>
</feature>
<organism evidence="2 3">
    <name type="scientific">Streptomyces luteosporeus</name>
    <dbReference type="NCBI Taxonomy" id="173856"/>
    <lineage>
        <taxon>Bacteria</taxon>
        <taxon>Bacillati</taxon>
        <taxon>Actinomycetota</taxon>
        <taxon>Actinomycetes</taxon>
        <taxon>Kitasatosporales</taxon>
        <taxon>Streptomycetaceae</taxon>
        <taxon>Streptomyces</taxon>
    </lineage>
</organism>
<keyword evidence="3" id="KW-1185">Reference proteome</keyword>
<gene>
    <name evidence="2" type="ORF">GCM10010315_59970</name>
</gene>
<dbReference type="RefSeq" id="WP_344440032.1">
    <property type="nucleotide sequence ID" value="NZ_BAAASL010000035.1"/>
</dbReference>
<reference evidence="2 3" key="1">
    <citation type="journal article" date="2019" name="Int. J. Syst. Evol. Microbiol.">
        <title>The Global Catalogue of Microorganisms (GCM) 10K type strain sequencing project: providing services to taxonomists for standard genome sequencing and annotation.</title>
        <authorList>
            <consortium name="The Broad Institute Genomics Platform"/>
            <consortium name="The Broad Institute Genome Sequencing Center for Infectious Disease"/>
            <person name="Wu L."/>
            <person name="Ma J."/>
        </authorList>
    </citation>
    <scope>NUCLEOTIDE SEQUENCE [LARGE SCALE GENOMIC DNA]</scope>
    <source>
        <strain evidence="2 3">JCM 4542</strain>
    </source>
</reference>
<evidence type="ECO:0000313" key="3">
    <source>
        <dbReference type="Proteomes" id="UP001500886"/>
    </source>
</evidence>
<dbReference type="EMBL" id="BAAASL010000035">
    <property type="protein sequence ID" value="GAA2726216.1"/>
    <property type="molecule type" value="Genomic_DNA"/>
</dbReference>
<comment type="caution">
    <text evidence="2">The sequence shown here is derived from an EMBL/GenBank/DDBJ whole genome shotgun (WGS) entry which is preliminary data.</text>
</comment>
<accession>A0ABN3U923</accession>
<name>A0ABN3U923_9ACTN</name>